<comment type="caution">
    <text evidence="2">The sequence shown here is derived from an EMBL/GenBank/DDBJ whole genome shotgun (WGS) entry which is preliminary data.</text>
</comment>
<accession>A0A2X0IKW3</accession>
<gene>
    <name evidence="2" type="ORF">DN069_09590</name>
</gene>
<dbReference type="Proteomes" id="UP000248889">
    <property type="component" value="Unassembled WGS sequence"/>
</dbReference>
<sequence>MEEITDALTRRDLEHLTRPLPTQPRKQVQELMRAEKQDKARVAARLGTTKRTVERYLAGTLQHPQRALREALDREVAKTWQPVVRRRARRQAAASGGITVETRARFGYTAPVGSSDDPRERRLTVHLPPDYAARLFEAQERGVSDRQLREIVAEGLQESYFKDGGRAQGLRVEFTDVAYFDVRF</sequence>
<feature type="region of interest" description="Disordered" evidence="1">
    <location>
        <begin position="1"/>
        <end position="27"/>
    </location>
</feature>
<protein>
    <submittedName>
        <fullName evidence="2">XRE family transcriptional regulator</fullName>
    </submittedName>
</protein>
<dbReference type="InterPro" id="IPR058118">
    <property type="entry name" value="Tpg"/>
</dbReference>
<keyword evidence="3" id="KW-1185">Reference proteome</keyword>
<organism evidence="2 3">
    <name type="scientific">Streptacidiphilus pinicola</name>
    <dbReference type="NCBI Taxonomy" id="2219663"/>
    <lineage>
        <taxon>Bacteria</taxon>
        <taxon>Bacillati</taxon>
        <taxon>Actinomycetota</taxon>
        <taxon>Actinomycetes</taxon>
        <taxon>Kitasatosporales</taxon>
        <taxon>Streptomycetaceae</taxon>
        <taxon>Streptacidiphilus</taxon>
    </lineage>
</organism>
<evidence type="ECO:0000313" key="2">
    <source>
        <dbReference type="EMBL" id="RAG85754.1"/>
    </source>
</evidence>
<reference evidence="2 3" key="1">
    <citation type="submission" date="2018-06" db="EMBL/GenBank/DDBJ databases">
        <title>Streptacidiphilus pinicola sp. nov., isolated from pine grove soil.</title>
        <authorList>
            <person name="Roh S.G."/>
            <person name="Park S."/>
            <person name="Kim M.-K."/>
            <person name="Yun B.-R."/>
            <person name="Park J."/>
            <person name="Kim M.J."/>
            <person name="Kim Y.S."/>
            <person name="Kim S.B."/>
        </authorList>
    </citation>
    <scope>NUCLEOTIDE SEQUENCE [LARGE SCALE GENOMIC DNA]</scope>
    <source>
        <strain evidence="2 3">MMS16-CNU450</strain>
    </source>
</reference>
<dbReference type="RefSeq" id="WP_111500456.1">
    <property type="nucleotide sequence ID" value="NZ_QKYN01000037.1"/>
</dbReference>
<dbReference type="OrthoDB" id="3868195at2"/>
<name>A0A2X0IKW3_9ACTN</name>
<evidence type="ECO:0000313" key="3">
    <source>
        <dbReference type="Proteomes" id="UP000248889"/>
    </source>
</evidence>
<evidence type="ECO:0000256" key="1">
    <source>
        <dbReference type="SAM" id="MobiDB-lite"/>
    </source>
</evidence>
<feature type="compositionally biased region" description="Basic and acidic residues" evidence="1">
    <location>
        <begin position="8"/>
        <end position="17"/>
    </location>
</feature>
<dbReference type="AlphaFoldDB" id="A0A2X0IKW3"/>
<dbReference type="EMBL" id="QKYN01000037">
    <property type="protein sequence ID" value="RAG85754.1"/>
    <property type="molecule type" value="Genomic_DNA"/>
</dbReference>
<proteinExistence type="predicted"/>
<dbReference type="NCBIfam" id="NF047541">
    <property type="entry name" value="telomere_Tpg"/>
    <property type="match status" value="1"/>
</dbReference>